<dbReference type="GO" id="GO:0009055">
    <property type="term" value="F:electron transfer activity"/>
    <property type="evidence" value="ECO:0007669"/>
    <property type="project" value="InterPro"/>
</dbReference>
<keyword evidence="3" id="KW-0479">Metal-binding</keyword>
<name>A0A2U8FGE0_9PAST</name>
<dbReference type="InterPro" id="IPR009155">
    <property type="entry name" value="Cyt_b562"/>
</dbReference>
<feature type="chain" id="PRO_5015868727" evidence="4">
    <location>
        <begin position="21"/>
        <end position="123"/>
    </location>
</feature>
<evidence type="ECO:0000313" key="5">
    <source>
        <dbReference type="EMBL" id="AWI49987.1"/>
    </source>
</evidence>
<dbReference type="GO" id="GO:0020037">
    <property type="term" value="F:heme binding"/>
    <property type="evidence" value="ECO:0007669"/>
    <property type="project" value="InterPro"/>
</dbReference>
<dbReference type="GO" id="GO:0042597">
    <property type="term" value="C:periplasmic space"/>
    <property type="evidence" value="ECO:0007669"/>
    <property type="project" value="InterPro"/>
</dbReference>
<keyword evidence="2 4" id="KW-0732">Signal</keyword>
<feature type="binding site" description="axial binding residue" evidence="3">
    <location>
        <position position="119"/>
    </location>
    <ligand>
        <name>heme b</name>
        <dbReference type="ChEBI" id="CHEBI:60344"/>
    </ligand>
    <ligandPart>
        <name>Fe</name>
        <dbReference type="ChEBI" id="CHEBI:18248"/>
    </ligandPart>
</feature>
<evidence type="ECO:0000256" key="2">
    <source>
        <dbReference type="ARBA" id="ARBA00022729"/>
    </source>
</evidence>
<proteinExistence type="inferred from homology"/>
<reference evidence="6" key="1">
    <citation type="submission" date="2018-05" db="EMBL/GenBank/DDBJ databases">
        <title>Complete genome sequence of Actinobacillus porcitonsillarum reference strain 9953L55 (CCUG 46996).</title>
        <authorList>
            <person name="Dona V."/>
            <person name="Perreten V."/>
        </authorList>
    </citation>
    <scope>NUCLEOTIDE SEQUENCE [LARGE SCALE GENOMIC DNA]</scope>
    <source>
        <strain evidence="6">9953L55</strain>
    </source>
</reference>
<dbReference type="KEGG" id="apor:DDU33_00055"/>
<dbReference type="Gene3D" id="1.20.120.10">
    <property type="entry name" value="Cytochrome c/b562"/>
    <property type="match status" value="1"/>
</dbReference>
<dbReference type="Proteomes" id="UP000244920">
    <property type="component" value="Chromosome"/>
</dbReference>
<keyword evidence="3" id="KW-0349">Heme</keyword>
<dbReference type="PIRSF" id="PIRSF000029">
    <property type="entry name" value="Cytochrome_b562"/>
    <property type="match status" value="1"/>
</dbReference>
<keyword evidence="3" id="KW-0408">Iron</keyword>
<dbReference type="GO" id="GO:0005506">
    <property type="term" value="F:iron ion binding"/>
    <property type="evidence" value="ECO:0007669"/>
    <property type="project" value="InterPro"/>
</dbReference>
<organism evidence="5 6">
    <name type="scientific">Actinobacillus porcitonsillarum</name>
    <dbReference type="NCBI Taxonomy" id="189834"/>
    <lineage>
        <taxon>Bacteria</taxon>
        <taxon>Pseudomonadati</taxon>
        <taxon>Pseudomonadota</taxon>
        <taxon>Gammaproteobacteria</taxon>
        <taxon>Pasteurellales</taxon>
        <taxon>Pasteurellaceae</taxon>
        <taxon>Actinobacillus</taxon>
    </lineage>
</organism>
<evidence type="ECO:0000313" key="6">
    <source>
        <dbReference type="Proteomes" id="UP000244920"/>
    </source>
</evidence>
<keyword evidence="6" id="KW-1185">Reference proteome</keyword>
<sequence>MKLKTLLAISLLAISTTAMSAGVMKEMFQMKQQLNLLNSAETVEAFQASADNFITLSEQAKATMPASLEGDETRFKGYQAGMQEVIDVVKKANEQAKAGKLDEAKALLTELDGMRKKYHKEYK</sequence>
<dbReference type="InterPro" id="IPR010980">
    <property type="entry name" value="Cyt_c/b562"/>
</dbReference>
<dbReference type="EMBL" id="CP029206">
    <property type="protein sequence ID" value="AWI49987.1"/>
    <property type="molecule type" value="Genomic_DNA"/>
</dbReference>
<comment type="similarity">
    <text evidence="1">Belongs to the cytochrome b562 family.</text>
</comment>
<dbReference type="AlphaFoldDB" id="A0A2U8FGE0"/>
<gene>
    <name evidence="5" type="ORF">DDU33_00055</name>
</gene>
<dbReference type="GO" id="GO:0022900">
    <property type="term" value="P:electron transport chain"/>
    <property type="evidence" value="ECO:0007669"/>
    <property type="project" value="InterPro"/>
</dbReference>
<evidence type="ECO:0000256" key="1">
    <source>
        <dbReference type="ARBA" id="ARBA00005523"/>
    </source>
</evidence>
<comment type="cofactor">
    <cofactor evidence="3">
        <name>heme b</name>
        <dbReference type="ChEBI" id="CHEBI:60344"/>
    </cofactor>
    <text evidence="3">Binds 1 heme b (iron(II)-protoporphyrin IX) group per molecule.</text>
</comment>
<accession>A0A2U8FGE0</accession>
<feature type="binding site" description="axial binding residue" evidence="3">
    <location>
        <position position="27"/>
    </location>
    <ligand>
        <name>heme b</name>
        <dbReference type="ChEBI" id="CHEBI:60344"/>
    </ligand>
    <ligandPart>
        <name>Fe</name>
        <dbReference type="ChEBI" id="CHEBI:18248"/>
    </ligandPart>
</feature>
<dbReference type="Pfam" id="PF07361">
    <property type="entry name" value="Cytochrom_B562"/>
    <property type="match status" value="1"/>
</dbReference>
<evidence type="ECO:0000256" key="3">
    <source>
        <dbReference type="PIRSR" id="PIRSR000029-1"/>
    </source>
</evidence>
<dbReference type="RefSeq" id="WP_005818923.1">
    <property type="nucleotide sequence ID" value="NZ_CP029206.1"/>
</dbReference>
<evidence type="ECO:0000256" key="4">
    <source>
        <dbReference type="SAM" id="SignalP"/>
    </source>
</evidence>
<dbReference type="SUPFAM" id="SSF47175">
    <property type="entry name" value="Cytochromes"/>
    <property type="match status" value="1"/>
</dbReference>
<protein>
    <submittedName>
        <fullName evidence="5">Cytochrome B562</fullName>
    </submittedName>
</protein>
<feature type="signal peptide" evidence="4">
    <location>
        <begin position="1"/>
        <end position="20"/>
    </location>
</feature>